<organism evidence="12 13">
    <name type="scientific">Thiomicrorhabdus xiamenensis</name>
    <dbReference type="NCBI Taxonomy" id="2739063"/>
    <lineage>
        <taxon>Bacteria</taxon>
        <taxon>Pseudomonadati</taxon>
        <taxon>Pseudomonadota</taxon>
        <taxon>Gammaproteobacteria</taxon>
        <taxon>Thiotrichales</taxon>
        <taxon>Piscirickettsiaceae</taxon>
        <taxon>Thiomicrorhabdus</taxon>
    </lineage>
</organism>
<dbReference type="RefSeq" id="WP_173286668.1">
    <property type="nucleotide sequence ID" value="NZ_CP054020.1"/>
</dbReference>
<evidence type="ECO:0000256" key="4">
    <source>
        <dbReference type="ARBA" id="ARBA00022692"/>
    </source>
</evidence>
<dbReference type="CDD" id="cd17546">
    <property type="entry name" value="REC_hyHK_CKI1_RcsC-like"/>
    <property type="match status" value="1"/>
</dbReference>
<keyword evidence="4" id="KW-0812">Transmembrane</keyword>
<evidence type="ECO:0000256" key="2">
    <source>
        <dbReference type="ARBA" id="ARBA00022475"/>
    </source>
</evidence>
<dbReference type="AlphaFoldDB" id="A0A7D4SZP7"/>
<feature type="modified residue" description="4-aspartylphosphate" evidence="10">
    <location>
        <position position="76"/>
    </location>
</feature>
<evidence type="ECO:0000256" key="1">
    <source>
        <dbReference type="ARBA" id="ARBA00004651"/>
    </source>
</evidence>
<dbReference type="GO" id="GO:0005524">
    <property type="term" value="F:ATP binding"/>
    <property type="evidence" value="ECO:0007669"/>
    <property type="project" value="UniProtKB-KW"/>
</dbReference>
<sequence>MQEEKTVVAESASYDKAWYAEKFRGIHVLLVEDNKINQDVVKELLEHVNLIVSVADDGREAIDKILETKFDAVLMDVQMPVMDGYEATRLIRSDPRISKMVIIALTASAMNGDNTECLNVGMNDIVSKPIDPKRLYSTLSRWVTSSEKNIPTLCKVAKPLQISQEELIDILQGFDVKGATSRFNNDFLIYIKVLEKFLKLYDRDTVNFLQNMVDSGELESVQKLAATLKRTAKNIGAVEMQTVFEELESAAAGENLPITLSLLQKVTEVFLASRAHIEQAVLLKNREA</sequence>
<accession>A0A7D4SZP7</accession>
<dbReference type="Proteomes" id="UP000504724">
    <property type="component" value="Chromosome"/>
</dbReference>
<name>A0A7D4SZP7_9GAMM</name>
<evidence type="ECO:0000259" key="11">
    <source>
        <dbReference type="PROSITE" id="PS50110"/>
    </source>
</evidence>
<dbReference type="PROSITE" id="PS50110">
    <property type="entry name" value="RESPONSE_REGULATORY"/>
    <property type="match status" value="1"/>
</dbReference>
<keyword evidence="9" id="KW-0472">Membrane</keyword>
<evidence type="ECO:0000256" key="5">
    <source>
        <dbReference type="ARBA" id="ARBA00022741"/>
    </source>
</evidence>
<dbReference type="GO" id="GO:0000160">
    <property type="term" value="P:phosphorelay signal transduction system"/>
    <property type="evidence" value="ECO:0007669"/>
    <property type="project" value="UniProtKB-KW"/>
</dbReference>
<evidence type="ECO:0000313" key="13">
    <source>
        <dbReference type="Proteomes" id="UP000504724"/>
    </source>
</evidence>
<evidence type="ECO:0000256" key="8">
    <source>
        <dbReference type="ARBA" id="ARBA00023012"/>
    </source>
</evidence>
<dbReference type="InterPro" id="IPR036641">
    <property type="entry name" value="HPT_dom_sf"/>
</dbReference>
<dbReference type="Gene3D" id="1.20.120.160">
    <property type="entry name" value="HPT domain"/>
    <property type="match status" value="1"/>
</dbReference>
<evidence type="ECO:0000256" key="9">
    <source>
        <dbReference type="ARBA" id="ARBA00023136"/>
    </source>
</evidence>
<dbReference type="EMBL" id="CP054020">
    <property type="protein sequence ID" value="QKI90144.1"/>
    <property type="molecule type" value="Genomic_DNA"/>
</dbReference>
<dbReference type="SUPFAM" id="SSF47226">
    <property type="entry name" value="Histidine-containing phosphotransfer domain, HPT domain"/>
    <property type="match status" value="1"/>
</dbReference>
<feature type="domain" description="Response regulatory" evidence="11">
    <location>
        <begin position="27"/>
        <end position="143"/>
    </location>
</feature>
<dbReference type="InterPro" id="IPR011006">
    <property type="entry name" value="CheY-like_superfamily"/>
</dbReference>
<keyword evidence="8" id="KW-0902">Two-component regulatory system</keyword>
<keyword evidence="7" id="KW-1133">Transmembrane helix</keyword>
<evidence type="ECO:0000256" key="10">
    <source>
        <dbReference type="PROSITE-ProRule" id="PRU00169"/>
    </source>
</evidence>
<evidence type="ECO:0000256" key="6">
    <source>
        <dbReference type="ARBA" id="ARBA00022840"/>
    </source>
</evidence>
<dbReference type="PANTHER" id="PTHR45339">
    <property type="entry name" value="HYBRID SIGNAL TRANSDUCTION HISTIDINE KINASE J"/>
    <property type="match status" value="1"/>
</dbReference>
<protein>
    <submittedName>
        <fullName evidence="12">Response regulator</fullName>
    </submittedName>
</protein>
<gene>
    <name evidence="12" type="ORF">HQN79_11450</name>
</gene>
<comment type="subcellular location">
    <subcellularLocation>
        <location evidence="1">Cell membrane</location>
        <topology evidence="1">Multi-pass membrane protein</topology>
    </subcellularLocation>
</comment>
<dbReference type="PANTHER" id="PTHR45339:SF1">
    <property type="entry name" value="HYBRID SIGNAL TRANSDUCTION HISTIDINE KINASE J"/>
    <property type="match status" value="1"/>
</dbReference>
<dbReference type="Pfam" id="PF00072">
    <property type="entry name" value="Response_reg"/>
    <property type="match status" value="1"/>
</dbReference>
<keyword evidence="5" id="KW-0547">Nucleotide-binding</keyword>
<proteinExistence type="predicted"/>
<dbReference type="SMART" id="SM00448">
    <property type="entry name" value="REC"/>
    <property type="match status" value="1"/>
</dbReference>
<dbReference type="SUPFAM" id="SSF52172">
    <property type="entry name" value="CheY-like"/>
    <property type="match status" value="1"/>
</dbReference>
<evidence type="ECO:0000256" key="3">
    <source>
        <dbReference type="ARBA" id="ARBA00022553"/>
    </source>
</evidence>
<reference evidence="12 13" key="1">
    <citation type="submission" date="2020-05" db="EMBL/GenBank/DDBJ databases">
        <title>Thiomicrorhabdus sediminis sp.nov. and Thiomicrorhabdus xiamenensis sp.nov., novel sulfur-oxidizing bacteria isolated from coastal sediment.</title>
        <authorList>
            <person name="Liu X."/>
        </authorList>
    </citation>
    <scope>NUCLEOTIDE SEQUENCE [LARGE SCALE GENOMIC DNA]</scope>
    <source>
        <strain evidence="12 13">G2</strain>
    </source>
</reference>
<keyword evidence="3 10" id="KW-0597">Phosphoprotein</keyword>
<dbReference type="GO" id="GO:0005886">
    <property type="term" value="C:plasma membrane"/>
    <property type="evidence" value="ECO:0007669"/>
    <property type="project" value="UniProtKB-SubCell"/>
</dbReference>
<evidence type="ECO:0000256" key="7">
    <source>
        <dbReference type="ARBA" id="ARBA00022989"/>
    </source>
</evidence>
<keyword evidence="6" id="KW-0067">ATP-binding</keyword>
<keyword evidence="2" id="KW-1003">Cell membrane</keyword>
<dbReference type="Gene3D" id="3.40.50.2300">
    <property type="match status" value="1"/>
</dbReference>
<dbReference type="InterPro" id="IPR001789">
    <property type="entry name" value="Sig_transdc_resp-reg_receiver"/>
</dbReference>
<evidence type="ECO:0000313" key="12">
    <source>
        <dbReference type="EMBL" id="QKI90144.1"/>
    </source>
</evidence>
<keyword evidence="13" id="KW-1185">Reference proteome</keyword>
<dbReference type="KEGG" id="txa:HQN79_11450"/>